<keyword evidence="1" id="KW-0472">Membrane</keyword>
<keyword evidence="3" id="KW-1185">Reference proteome</keyword>
<evidence type="ECO:0000313" key="3">
    <source>
        <dbReference type="Proteomes" id="UP000199581"/>
    </source>
</evidence>
<gene>
    <name evidence="2" type="ORF">SAMN05421830_10683</name>
</gene>
<reference evidence="2 3" key="1">
    <citation type="submission" date="2016-10" db="EMBL/GenBank/DDBJ databases">
        <authorList>
            <person name="Varghese N."/>
            <person name="Submissions S."/>
        </authorList>
    </citation>
    <scope>NUCLEOTIDE SEQUENCE [LARGE SCALE GENOMIC DNA]</scope>
    <source>
        <strain evidence="2 3">DSM 1741</strain>
    </source>
</reference>
<accession>A0A8G2C361</accession>
<dbReference type="OrthoDB" id="6850841at2"/>
<dbReference type="AlphaFoldDB" id="A0A8G2C361"/>
<feature type="transmembrane region" description="Helical" evidence="1">
    <location>
        <begin position="25"/>
        <end position="43"/>
    </location>
</feature>
<dbReference type="EMBL" id="FOTO01000006">
    <property type="protein sequence ID" value="SFL77561.1"/>
    <property type="molecule type" value="Genomic_DNA"/>
</dbReference>
<comment type="caution">
    <text evidence="2">The sequence shown here is derived from an EMBL/GenBank/DDBJ whole genome shotgun (WGS) entry which is preliminary data.</text>
</comment>
<evidence type="ECO:0000256" key="1">
    <source>
        <dbReference type="SAM" id="Phobius"/>
    </source>
</evidence>
<evidence type="ECO:0000313" key="2">
    <source>
        <dbReference type="EMBL" id="SFL77561.1"/>
    </source>
</evidence>
<proteinExistence type="predicted"/>
<dbReference type="Proteomes" id="UP000199581">
    <property type="component" value="Unassembled WGS sequence"/>
</dbReference>
<name>A0A8G2C361_DESNO</name>
<protein>
    <submittedName>
        <fullName evidence="2">Uncharacterized protein</fullName>
    </submittedName>
</protein>
<sequence length="306" mass="35393">MIETIFQYIYEFKIENAYKLLNSQFMSSVIGALAGAFAGAYVAHKIASNAKRRELLEAQMRSTNVAISSAFLTCNSLLALKGQHVKSLYDNYIYQKEKFEAALKNPPANGIILFEMDLKTLRMPFVPFDDVSRRVQEQINVRGRPLALVSTIQNSLDSLKHSFEQRNTIIKRFKTDFNGVSEEIKLKIYFGVRLQDGSIHQEYDDIIQIISKYTDDVIFFSSLLCSDLVAHGDNIRTYYKKRFGKHLEKTASPDFKTEKAENLMPDVKDYEDWLMMFKVHPQKQSWFKRLWILISRSKPTPKSDVV</sequence>
<organism evidence="2 3">
    <name type="scientific">Desulfomicrobium norvegicum (strain DSM 1741 / NCIMB 8310)</name>
    <name type="common">Desulfovibrio baculatus (strain Norway 4)</name>
    <name type="synonym">Desulfovibrio desulfuricans (strain Norway 4)</name>
    <dbReference type="NCBI Taxonomy" id="52561"/>
    <lineage>
        <taxon>Bacteria</taxon>
        <taxon>Pseudomonadati</taxon>
        <taxon>Thermodesulfobacteriota</taxon>
        <taxon>Desulfovibrionia</taxon>
        <taxon>Desulfovibrionales</taxon>
        <taxon>Desulfomicrobiaceae</taxon>
        <taxon>Desulfomicrobium</taxon>
    </lineage>
</organism>
<keyword evidence="1" id="KW-1133">Transmembrane helix</keyword>
<dbReference type="RefSeq" id="WP_092192071.1">
    <property type="nucleotide sequence ID" value="NZ_FOTO01000006.1"/>
</dbReference>
<keyword evidence="1" id="KW-0812">Transmembrane</keyword>